<evidence type="ECO:0000256" key="3">
    <source>
        <dbReference type="ARBA" id="ARBA00012954"/>
    </source>
</evidence>
<dbReference type="InterPro" id="IPR036220">
    <property type="entry name" value="UDP-Glc/GDP-Man_DH_C_sf"/>
</dbReference>
<dbReference type="Pfam" id="PF03721">
    <property type="entry name" value="UDPG_MGDP_dh_N"/>
    <property type="match status" value="1"/>
</dbReference>
<feature type="binding site" evidence="12">
    <location>
        <position position="269"/>
    </location>
    <ligand>
        <name>NAD(+)</name>
        <dbReference type="ChEBI" id="CHEBI:57540"/>
    </ligand>
</feature>
<reference evidence="14 15" key="1">
    <citation type="submission" date="2019-08" db="EMBL/GenBank/DDBJ databases">
        <authorList>
            <person name="Guy L."/>
        </authorList>
    </citation>
    <scope>NUCLEOTIDE SEQUENCE [LARGE SCALE GENOMIC DNA]</scope>
    <source>
        <strain evidence="14 15">SGT-108</strain>
    </source>
</reference>
<feature type="binding site" evidence="12">
    <location>
        <position position="158"/>
    </location>
    <ligand>
        <name>NAD(+)</name>
        <dbReference type="ChEBI" id="CHEBI:57540"/>
    </ligand>
</feature>
<evidence type="ECO:0000256" key="9">
    <source>
        <dbReference type="PIRNR" id="PIRNR000124"/>
    </source>
</evidence>
<protein>
    <recommendedName>
        <fullName evidence="4 9">UDP-glucose 6-dehydrogenase</fullName>
        <ecNumber evidence="3 9">1.1.1.22</ecNumber>
    </recommendedName>
</protein>
<accession>A0A5E4PJ23</accession>
<evidence type="ECO:0000256" key="10">
    <source>
        <dbReference type="PIRSR" id="PIRSR500134-1"/>
    </source>
</evidence>
<comment type="similarity">
    <text evidence="2 9">Belongs to the UDP-glucose/GDP-mannose dehydrogenase family.</text>
</comment>
<feature type="active site" description="Nucleophile" evidence="10">
    <location>
        <position position="266"/>
    </location>
</feature>
<feature type="binding site" evidence="11">
    <location>
        <position position="210"/>
    </location>
    <ligand>
        <name>substrate</name>
    </ligand>
</feature>
<feature type="binding site" evidence="11">
    <location>
        <begin position="255"/>
        <end position="259"/>
    </location>
    <ligand>
        <name>substrate</name>
    </ligand>
</feature>
<dbReference type="SUPFAM" id="SSF48179">
    <property type="entry name" value="6-phosphogluconate dehydrogenase C-terminal domain-like"/>
    <property type="match status" value="1"/>
</dbReference>
<dbReference type="InterPro" id="IPR028357">
    <property type="entry name" value="UDPglc_DH_bac"/>
</dbReference>
<comment type="function">
    <text evidence="8">Catalyzes the conversion of UDP-glucose into UDP-glucuronate, one of the precursors of teichuronic acid.</text>
</comment>
<keyword evidence="15" id="KW-1185">Reference proteome</keyword>
<feature type="domain" description="UDP-glucose/GDP-mannose dehydrogenase C-terminal" evidence="13">
    <location>
        <begin position="320"/>
        <end position="428"/>
    </location>
</feature>
<dbReference type="UniPathway" id="UPA00038">
    <property type="reaction ID" value="UER00491"/>
</dbReference>
<dbReference type="AlphaFoldDB" id="A0A5E4PJ23"/>
<evidence type="ECO:0000313" key="14">
    <source>
        <dbReference type="EMBL" id="VVC76458.1"/>
    </source>
</evidence>
<feature type="binding site" evidence="12">
    <location>
        <position position="35"/>
    </location>
    <ligand>
        <name>NAD(+)</name>
        <dbReference type="ChEBI" id="CHEBI:57540"/>
    </ligand>
</feature>
<dbReference type="GO" id="GO:0000271">
    <property type="term" value="P:polysaccharide biosynthetic process"/>
    <property type="evidence" value="ECO:0007669"/>
    <property type="project" value="InterPro"/>
</dbReference>
<dbReference type="EMBL" id="LR699119">
    <property type="protein sequence ID" value="VVC76458.1"/>
    <property type="molecule type" value="Genomic_DNA"/>
</dbReference>
<feature type="binding site" evidence="12">
    <location>
        <position position="86"/>
    </location>
    <ligand>
        <name>NAD(+)</name>
        <dbReference type="ChEBI" id="CHEBI:57540"/>
    </ligand>
</feature>
<evidence type="ECO:0000256" key="6">
    <source>
        <dbReference type="ARBA" id="ARBA00023027"/>
    </source>
</evidence>
<comment type="catalytic activity">
    <reaction evidence="7 9">
        <text>UDP-alpha-D-glucose + 2 NAD(+) + H2O = UDP-alpha-D-glucuronate + 2 NADH + 3 H(+)</text>
        <dbReference type="Rhea" id="RHEA:23596"/>
        <dbReference type="ChEBI" id="CHEBI:15377"/>
        <dbReference type="ChEBI" id="CHEBI:15378"/>
        <dbReference type="ChEBI" id="CHEBI:57540"/>
        <dbReference type="ChEBI" id="CHEBI:57945"/>
        <dbReference type="ChEBI" id="CHEBI:58052"/>
        <dbReference type="ChEBI" id="CHEBI:58885"/>
        <dbReference type="EC" id="1.1.1.22"/>
    </reaction>
</comment>
<evidence type="ECO:0000256" key="12">
    <source>
        <dbReference type="PIRSR" id="PIRSR500134-3"/>
    </source>
</evidence>
<evidence type="ECO:0000256" key="1">
    <source>
        <dbReference type="ARBA" id="ARBA00004701"/>
    </source>
</evidence>
<feature type="binding site" evidence="12">
    <location>
        <position position="121"/>
    </location>
    <ligand>
        <name>NAD(+)</name>
        <dbReference type="ChEBI" id="CHEBI:57540"/>
    </ligand>
</feature>
<evidence type="ECO:0000256" key="8">
    <source>
        <dbReference type="ARBA" id="ARBA00053241"/>
    </source>
</evidence>
<dbReference type="InterPro" id="IPR014026">
    <property type="entry name" value="UDP-Glc/GDP-Man_DH_dimer"/>
</dbReference>
<dbReference type="SMART" id="SM00984">
    <property type="entry name" value="UDPG_MGDP_dh_C"/>
    <property type="match status" value="1"/>
</dbReference>
<dbReference type="Gene3D" id="3.40.50.720">
    <property type="entry name" value="NAD(P)-binding Rossmann-like Domain"/>
    <property type="match status" value="2"/>
</dbReference>
<feature type="binding site" evidence="12">
    <location>
        <position position="334"/>
    </location>
    <ligand>
        <name>NAD(+)</name>
        <dbReference type="ChEBI" id="CHEBI:57540"/>
    </ligand>
</feature>
<dbReference type="PANTHER" id="PTHR43750:SF3">
    <property type="entry name" value="UDP-GLUCOSE 6-DEHYDROGENASE TUAD"/>
    <property type="match status" value="1"/>
</dbReference>
<dbReference type="InterPro" id="IPR017476">
    <property type="entry name" value="UDP-Glc/GDP-Man"/>
</dbReference>
<evidence type="ECO:0000256" key="2">
    <source>
        <dbReference type="ARBA" id="ARBA00006601"/>
    </source>
</evidence>
<sequence length="462" mass="50806">MNITVIGAGYVGLVTGACFAELGNHVTCVDVNESKIANLKKGILPIYEPGLEPMVISNMNEGRLQFVSSMSEIAADSHVIFIAVGTPSDKDGAADIQYVLEAARNIGAHISQYCVVVDKSTVPVGMADQVDNVIREELQKRGLSLRFDVVSNPEFLREGAAIEDFMRPDRVIIGLESNNAKSIMLDLYLPILRSPERIYFMNVKDAEMTKYAANAMLATRISFMNEMSVLCERMGVDIENVRIGIGSDTRIGSAFLNPGCGYGGSCFPKDVRALVKMAERNGVAPYILHAVEKRNFEQKRVLPDKIVNVFGEDLTGVTLGVWGLSFKPGTDDMREASSLVLIEEAIRRGACVQAYDPAAVGVAGRILPSEWMDSGKLKLTGHQYDALKDADALVLVTEWKPFCYPDMTAMKNLMRQFIIFDGRNQYDPKHIRAAGFEYYGMGRGEVNYKRAALSLREAVGAE</sequence>
<dbReference type="PANTHER" id="PTHR43750">
    <property type="entry name" value="UDP-GLUCOSE 6-DEHYDROGENASE TUAD"/>
    <property type="match status" value="1"/>
</dbReference>
<dbReference type="GO" id="GO:0003979">
    <property type="term" value="F:UDP-glucose 6-dehydrogenase activity"/>
    <property type="evidence" value="ECO:0007669"/>
    <property type="project" value="UniProtKB-EC"/>
</dbReference>
<feature type="binding site" evidence="11">
    <location>
        <position position="263"/>
    </location>
    <ligand>
        <name>substrate</name>
    </ligand>
</feature>
<dbReference type="EC" id="1.1.1.22" evidence="3 9"/>
<feature type="binding site" evidence="12">
    <location>
        <position position="30"/>
    </location>
    <ligand>
        <name>NAD(+)</name>
        <dbReference type="ChEBI" id="CHEBI:57540"/>
    </ligand>
</feature>
<dbReference type="GO" id="GO:0051287">
    <property type="term" value="F:NAD binding"/>
    <property type="evidence" value="ECO:0007669"/>
    <property type="project" value="InterPro"/>
</dbReference>
<keyword evidence="5 9" id="KW-0560">Oxidoreductase</keyword>
<evidence type="ECO:0000256" key="11">
    <source>
        <dbReference type="PIRSR" id="PIRSR500134-2"/>
    </source>
</evidence>
<dbReference type="OrthoDB" id="9803238at2"/>
<dbReference type="InterPro" id="IPR014027">
    <property type="entry name" value="UDP-Glc/GDP-Man_DH_C"/>
</dbReference>
<dbReference type="FunFam" id="1.20.5.100:FF:000001">
    <property type="entry name" value="UDP-glucose 6-dehydrogenase"/>
    <property type="match status" value="1"/>
</dbReference>
<dbReference type="SUPFAM" id="SSF52413">
    <property type="entry name" value="UDP-glucose/GDP-mannose dehydrogenase C-terminal domain"/>
    <property type="match status" value="1"/>
</dbReference>
<comment type="pathway">
    <text evidence="1">Nucleotide-sugar biosynthesis; UDP-alpha-D-glucuronate biosynthesis; UDP-alpha-D-glucuronate from UDP-alpha-D-glucose: step 1/1.</text>
</comment>
<evidence type="ECO:0000256" key="7">
    <source>
        <dbReference type="ARBA" id="ARBA00047473"/>
    </source>
</evidence>
<evidence type="ECO:0000313" key="15">
    <source>
        <dbReference type="Proteomes" id="UP000324194"/>
    </source>
</evidence>
<evidence type="ECO:0000256" key="5">
    <source>
        <dbReference type="ARBA" id="ARBA00023002"/>
    </source>
</evidence>
<gene>
    <name evidence="14" type="primary">ywqF</name>
    <name evidence="14" type="ORF">AQUSIP_17710</name>
</gene>
<feature type="binding site" evidence="11">
    <location>
        <position position="327"/>
    </location>
    <ligand>
        <name>substrate</name>
    </ligand>
</feature>
<organism evidence="14 15">
    <name type="scientific">Aquicella siphonis</name>
    <dbReference type="NCBI Taxonomy" id="254247"/>
    <lineage>
        <taxon>Bacteria</taxon>
        <taxon>Pseudomonadati</taxon>
        <taxon>Pseudomonadota</taxon>
        <taxon>Gammaproteobacteria</taxon>
        <taxon>Legionellales</taxon>
        <taxon>Coxiellaceae</taxon>
        <taxon>Aquicella</taxon>
    </lineage>
</organism>
<dbReference type="InterPro" id="IPR008927">
    <property type="entry name" value="6-PGluconate_DH-like_C_sf"/>
</dbReference>
<proteinExistence type="inferred from homology"/>
<dbReference type="Proteomes" id="UP000324194">
    <property type="component" value="Chromosome 1"/>
</dbReference>
<dbReference type="PIRSF" id="PIRSF000124">
    <property type="entry name" value="UDPglc_GDPman_dh"/>
    <property type="match status" value="1"/>
</dbReference>
<feature type="binding site" evidence="11">
    <location>
        <begin position="155"/>
        <end position="158"/>
    </location>
    <ligand>
        <name>substrate</name>
    </ligand>
</feature>
<dbReference type="Pfam" id="PF00984">
    <property type="entry name" value="UDPG_MGDP_dh"/>
    <property type="match status" value="1"/>
</dbReference>
<dbReference type="KEGG" id="asip:AQUSIP_17710"/>
<evidence type="ECO:0000259" key="13">
    <source>
        <dbReference type="SMART" id="SM00984"/>
    </source>
</evidence>
<dbReference type="Pfam" id="PF03720">
    <property type="entry name" value="UDPG_MGDP_dh_C"/>
    <property type="match status" value="1"/>
</dbReference>
<dbReference type="PIRSF" id="PIRSF500134">
    <property type="entry name" value="UDPglc_DH_bac"/>
    <property type="match status" value="1"/>
</dbReference>
<dbReference type="NCBIfam" id="TIGR03026">
    <property type="entry name" value="NDP-sugDHase"/>
    <property type="match status" value="1"/>
</dbReference>
<evidence type="ECO:0000256" key="4">
    <source>
        <dbReference type="ARBA" id="ARBA00015132"/>
    </source>
</evidence>
<name>A0A5E4PJ23_9COXI</name>
<keyword evidence="6 9" id="KW-0520">NAD</keyword>
<dbReference type="InterPro" id="IPR001732">
    <property type="entry name" value="UDP-Glc/GDP-Man_DH_N"/>
</dbReference>
<dbReference type="InterPro" id="IPR036291">
    <property type="entry name" value="NAD(P)-bd_dom_sf"/>
</dbReference>
<dbReference type="Gene3D" id="1.20.5.100">
    <property type="entry name" value="Cytochrome c1, transmembrane anchor, C-terminal"/>
    <property type="match status" value="1"/>
</dbReference>
<dbReference type="GO" id="GO:0006065">
    <property type="term" value="P:UDP-glucuronate biosynthetic process"/>
    <property type="evidence" value="ECO:0007669"/>
    <property type="project" value="UniProtKB-UniPathway"/>
</dbReference>
<dbReference type="SUPFAM" id="SSF51735">
    <property type="entry name" value="NAD(P)-binding Rossmann-fold domains"/>
    <property type="match status" value="1"/>
</dbReference>
<dbReference type="RefSeq" id="WP_148339763.1">
    <property type="nucleotide sequence ID" value="NZ_LR699119.1"/>
</dbReference>